<sequence length="148" mass="17385">MALNNQRTYIPKFSYPFEENSYEKYMQEISSLAKGNYLFTENGFWHGGIHFEGAMLSRLKSHKGIKCIADGEIVAYRINDEYINNTRGLYSSGFFLVRHFLEYPANNRLTFFSLYMHTAKKEDYFVKVIGEKRFLRKGYEKSSISPII</sequence>
<protein>
    <submittedName>
        <fullName evidence="1">Uncharacterized protein</fullName>
    </submittedName>
</protein>
<evidence type="ECO:0000313" key="1">
    <source>
        <dbReference type="EMBL" id="QKF66707.1"/>
    </source>
</evidence>
<organism evidence="1 2">
    <name type="scientific">Arcobacter venerupis</name>
    <dbReference type="NCBI Taxonomy" id="1054033"/>
    <lineage>
        <taxon>Bacteria</taxon>
        <taxon>Pseudomonadati</taxon>
        <taxon>Campylobacterota</taxon>
        <taxon>Epsilonproteobacteria</taxon>
        <taxon>Campylobacterales</taxon>
        <taxon>Arcobacteraceae</taxon>
        <taxon>Arcobacter</taxon>
    </lineage>
</organism>
<reference evidence="1 2" key="1">
    <citation type="submission" date="2020-05" db="EMBL/GenBank/DDBJ databases">
        <title>Complete genome sequencing of Campylobacter and Arcobacter type strains.</title>
        <authorList>
            <person name="Miller W.G."/>
            <person name="Yee E."/>
        </authorList>
    </citation>
    <scope>NUCLEOTIDE SEQUENCE [LARGE SCALE GENOMIC DNA]</scope>
    <source>
        <strain evidence="1 2">LMG 26156</strain>
    </source>
</reference>
<dbReference type="Proteomes" id="UP000503482">
    <property type="component" value="Chromosome"/>
</dbReference>
<name>A0AAE7BAB2_9BACT</name>
<keyword evidence="2" id="KW-1185">Reference proteome</keyword>
<gene>
    <name evidence="1" type="ORF">AVENP_1152</name>
</gene>
<dbReference type="EMBL" id="CP053840">
    <property type="protein sequence ID" value="QKF66707.1"/>
    <property type="molecule type" value="Genomic_DNA"/>
</dbReference>
<dbReference type="KEGG" id="avp:AVENP_1152"/>
<dbReference type="AlphaFoldDB" id="A0AAE7BAB2"/>
<proteinExistence type="predicted"/>
<accession>A0AAE7BAB2</accession>
<dbReference type="RefSeq" id="WP_128358845.1">
    <property type="nucleotide sequence ID" value="NZ_CP053840.1"/>
</dbReference>
<evidence type="ECO:0000313" key="2">
    <source>
        <dbReference type="Proteomes" id="UP000503482"/>
    </source>
</evidence>